<dbReference type="AlphaFoldDB" id="A0A9N9YRN5"/>
<evidence type="ECO:0000313" key="2">
    <source>
        <dbReference type="EMBL" id="CAH0028331.1"/>
    </source>
</evidence>
<dbReference type="OrthoDB" id="5137852at2759"/>
<evidence type="ECO:0000313" key="3">
    <source>
        <dbReference type="Proteomes" id="UP000696573"/>
    </source>
</evidence>
<keyword evidence="3" id="KW-1185">Reference proteome</keyword>
<comment type="caution">
    <text evidence="2">The sequence shown here is derived from an EMBL/GenBank/DDBJ whole genome shotgun (WGS) entry which is preliminary data.</text>
</comment>
<feature type="region of interest" description="Disordered" evidence="1">
    <location>
        <begin position="280"/>
        <end position="307"/>
    </location>
</feature>
<gene>
    <name evidence="2" type="ORF">CRHIZ90672A_00012625</name>
</gene>
<accession>A0A9N9YRN5</accession>
<organism evidence="2 3">
    <name type="scientific">Clonostachys rhizophaga</name>
    <dbReference type="NCBI Taxonomy" id="160324"/>
    <lineage>
        <taxon>Eukaryota</taxon>
        <taxon>Fungi</taxon>
        <taxon>Dikarya</taxon>
        <taxon>Ascomycota</taxon>
        <taxon>Pezizomycotina</taxon>
        <taxon>Sordariomycetes</taxon>
        <taxon>Hypocreomycetidae</taxon>
        <taxon>Hypocreales</taxon>
        <taxon>Bionectriaceae</taxon>
        <taxon>Clonostachys</taxon>
    </lineage>
</organism>
<protein>
    <recommendedName>
        <fullName evidence="4">F-box domain-containing protein</fullName>
    </recommendedName>
</protein>
<reference evidence="2" key="1">
    <citation type="submission" date="2021-10" db="EMBL/GenBank/DDBJ databases">
        <authorList>
            <person name="Piombo E."/>
        </authorList>
    </citation>
    <scope>NUCLEOTIDE SEQUENCE</scope>
</reference>
<proteinExistence type="predicted"/>
<evidence type="ECO:0008006" key="4">
    <source>
        <dbReference type="Google" id="ProtNLM"/>
    </source>
</evidence>
<name>A0A9N9YRN5_9HYPO</name>
<evidence type="ECO:0000256" key="1">
    <source>
        <dbReference type="SAM" id="MobiDB-lite"/>
    </source>
</evidence>
<sequence length="307" mass="35292">MALPPEVLCNIASQLLEPVFMEHWPEKLHSDSSWEVFKQCEPSRMASFERARPYWLSGYPEHETIFYKLNINLRTLLNLRLVSHEWNMASTAILRKHHWWRASSEDEGRNLEMAINPTRAAKARRLVGRYQRSCRGEDQETGQPVYSDRLFDRQEIAFPLAPEHDETMLPYSALRNLFDNIEGVEALKLSYLRAIGLPFHSQLRTDPEAEVDCIDLQIIKNITATLRHSFLSPALSSLTDLSLSLPCTHNVGEVVSCLDQTARDRLKHLNIGISDQTGQFGDRNTVRDEEDEDAIPHDNNEFLQSPL</sequence>
<dbReference type="EMBL" id="CABFNQ020000731">
    <property type="protein sequence ID" value="CAH0028331.1"/>
    <property type="molecule type" value="Genomic_DNA"/>
</dbReference>
<dbReference type="Proteomes" id="UP000696573">
    <property type="component" value="Unassembled WGS sequence"/>
</dbReference>